<feature type="region of interest" description="Disordered" evidence="6">
    <location>
        <begin position="219"/>
        <end position="261"/>
    </location>
</feature>
<evidence type="ECO:0000256" key="3">
    <source>
        <dbReference type="ARBA" id="ARBA00022737"/>
    </source>
</evidence>
<dbReference type="Pfam" id="PF12859">
    <property type="entry name" value="ANAPC1"/>
    <property type="match status" value="1"/>
</dbReference>
<feature type="domain" description="Anaphase-promoting complex subunit 1 N-terminal" evidence="7">
    <location>
        <begin position="30"/>
        <end position="837"/>
    </location>
</feature>
<proteinExistence type="inferred from homology"/>
<organism evidence="9 10">
    <name type="scientific">Stereocaulon virgatum</name>
    <dbReference type="NCBI Taxonomy" id="373712"/>
    <lineage>
        <taxon>Eukaryota</taxon>
        <taxon>Fungi</taxon>
        <taxon>Dikarya</taxon>
        <taxon>Ascomycota</taxon>
        <taxon>Pezizomycotina</taxon>
        <taxon>Lecanoromycetes</taxon>
        <taxon>OSLEUM clade</taxon>
        <taxon>Lecanoromycetidae</taxon>
        <taxon>Lecanorales</taxon>
        <taxon>Lecanorineae</taxon>
        <taxon>Stereocaulaceae</taxon>
        <taxon>Stereocaulon</taxon>
    </lineage>
</organism>
<feature type="region of interest" description="Disordered" evidence="6">
    <location>
        <begin position="849"/>
        <end position="869"/>
    </location>
</feature>
<reference evidence="9 10" key="1">
    <citation type="submission" date="2024-09" db="EMBL/GenBank/DDBJ databases">
        <title>Rethinking Asexuality: The Enigmatic Case of Functional Sexual Genes in Lepraria (Stereocaulaceae).</title>
        <authorList>
            <person name="Doellman M."/>
            <person name="Sun Y."/>
            <person name="Barcenas-Pena A."/>
            <person name="Lumbsch H.T."/>
            <person name="Grewe F."/>
        </authorList>
    </citation>
    <scope>NUCLEOTIDE SEQUENCE [LARGE SCALE GENOMIC DNA]</scope>
    <source>
        <strain evidence="9 10">Mercado 3170</strain>
    </source>
</reference>
<dbReference type="Proteomes" id="UP001590950">
    <property type="component" value="Unassembled WGS sequence"/>
</dbReference>
<dbReference type="InterPro" id="IPR024990">
    <property type="entry name" value="Apc1"/>
</dbReference>
<evidence type="ECO:0000256" key="6">
    <source>
        <dbReference type="SAM" id="MobiDB-lite"/>
    </source>
</evidence>
<feature type="region of interest" description="Disordered" evidence="6">
    <location>
        <begin position="385"/>
        <end position="448"/>
    </location>
</feature>
<feature type="compositionally biased region" description="Low complexity" evidence="6">
    <location>
        <begin position="405"/>
        <end position="417"/>
    </location>
</feature>
<sequence>MASVTSLGVHKPSAIPFLVAEGILPQDPPESAYTWKTIDIQSHGDNVEDEELVTTRFCVVWSRGGVIQRVFRFDVEEEPVTQAIFAHFPIQALGILGGKDGPPTLQSNVQGGASGDAANNELKVGKQRPAGSKSKPGPDSNVRSNSADVLQIGISAADVRNDKASEGRALVVILKSKAHVFYLSKTSHIVHLPFEVDIVFPSIHGIILQRKLPQKPAIAPTPQLPSVPSSSFAFSQRVGSSPKQSQSSQARANDSTAQDPGSPFLPLLKDVLQRNTQSPDVELPRLFCLTDPLAEIGIVATKTDDGRTPESRRQRQSAFGKIDSKERLLYVSSHDELFQSTLELSARGPLTLAVTEHGDTGVLTIWTVGYVHQSFSRATQQQLHSTTSATISRRRSSFAPGMGTGTTTPTAKGVTSGRESFGVGRSRRHVSNDPTLEENAANDYDEPLDPAFENPAVATKSSRRVSGLLARADLSTNLERTTFTELAGHKGGRKGAPTGAYGARLSAGPDAGVSSVKFQSLQGIRTSLDSFSLYDSAPEYMEDDIDDIYDLQDLSTSSLHGVRRGLRTEVIFKKVYSVPSEGRSLHFSINGADESNREILTIKSPNAGLGDATDDAAIVMCLIDRLAHELVVLQIDIHSSNTPNHTRKAHAASDTAFEGFRTRVTGMKRQTGIIDACTVGDGVCSRILVLCNSDDGVGELFLQAPWSPPRRIGLPSTLFLHNPYQVNNHNSLQLKREGGFRRVLNQGPKALIALQHGNQRGRVDVVDSEGNKHRLQIQFRPRGPLIRKMIEVTESILPASVVDGETILRGWWDSMSLLQTRPEEERDVEWTALLVILFSMGVAFMGERRAETTTRQKKRKGGLLRSSSGANTDLESWEAMLSHEGKSSSTSPDWMHGGAWEWTIRENTATLPSPSQRSRLLNSSTPPTVAAVPVPSKSSYLIHCISLARDFVKSPIGQVANGEHGYLPTASARDPDFRRTALASILVSLHLLREELKLDVLAAKALHHLTPALAQIGTWLGWEAWSCNESSYYMLESRDMGSWLFEESIITGIKAPPQPFLPPSILRFIELCTLTANPTPIVSLLDVASSPESGRSSADASARLLLELTPRTVAITSLLTSSGRATMDDRIAEMVSWGLSLSLLETLPESVAASFRAAISSSQAQPSTNWNNDILKMIGREDIAILEQERNAVRPPLRPHVKSPNASTNEATKDVHSICHSTLDVETVGTFDGSAELDRLQITRLLFKEDQRFVEAAKLVHPLHYPTARCVPEPEWSDTDLLEAQQDLVKIIAMRTLSVSPGRGLLFYSARLPLLTEKFPIHGFTLSCLMKPADTTVTADRTSYTEEKTSWAFFHAGVEAGLSISKDANGIDTSWILFNKPRDLTNRHAGFLLALGLNGHLKSIAKWVAFKYLTPKHTMTSIGLLLGLSASYLGTMDTLITRLLSVHVTRMLPPGAAELNLSPLTQTSGIMGIGLLYCNTQHRRMSEIMLSEMENSEQDDNVNPMDNLRDEGYRLAAGFALGYINLGRGKDLKGLHDMHIAERLLILAIGTRKVSIVHILDKATAAATIAIALVFMKTQDEALARNIDVPDTLHLFDYVRPDIFLLRTVARHLIMWYDIEPTSRWIKSQLPLALEDRSGLKLVRILTSEDMPFFNIVAGLCLSIGVRFAGSGNLEVRNLLCHYLDQFMRICRLPTMNYDSKLARMTVRNCQDVVALSASCVMAGTGDLHIFRRLRSLHGRTDPDTPFGSHLAAHFAIGVLFMGGGTHTFGTSNIAVASLLCAFYPLFPNQVLDNRSHLQAFRHFWVLATERRCLVTRDVDTNRPVSLPILVTLRTGAESAMTAPCLLPDLETISKIQTIDPEYWTVTLDLASNPAHLASFHRHQSIYVRRRAAYDAHASVFSATMQALNDTQSTGGLNKNIFQWIFTLPSFSGFDRAEQALVLPADTGSVVYRGTRGTVVDDRLVLERACLRSGRAERLWNLRILFAWAEGVESREKENGNEGEWGWFGREIVQGLRAQLALEMWKAKGRG</sequence>
<keyword evidence="5" id="KW-0131">Cell cycle</keyword>
<keyword evidence="4" id="KW-0498">Mitosis</keyword>
<gene>
    <name evidence="9" type="ORF">N7G274_007816</name>
</gene>
<comment type="similarity">
    <text evidence="1">Belongs to the APC1 family.</text>
</comment>
<protein>
    <recommendedName>
        <fullName evidence="11">Anaphase-promoting complex subunit 1</fullName>
    </recommendedName>
</protein>
<evidence type="ECO:0000256" key="4">
    <source>
        <dbReference type="ARBA" id="ARBA00022776"/>
    </source>
</evidence>
<dbReference type="InterPro" id="IPR049255">
    <property type="entry name" value="Apc1_N"/>
</dbReference>
<keyword evidence="3" id="KW-0677">Repeat</keyword>
<dbReference type="PANTHER" id="PTHR12827:SF3">
    <property type="entry name" value="ANAPHASE-PROMOTING COMPLEX SUBUNIT 1"/>
    <property type="match status" value="1"/>
</dbReference>
<evidence type="ECO:0000259" key="7">
    <source>
        <dbReference type="Pfam" id="PF12859"/>
    </source>
</evidence>
<evidence type="ECO:0000313" key="10">
    <source>
        <dbReference type="Proteomes" id="UP001590950"/>
    </source>
</evidence>
<dbReference type="EMBL" id="JBEFKJ010000025">
    <property type="protein sequence ID" value="KAL2039544.1"/>
    <property type="molecule type" value="Genomic_DNA"/>
</dbReference>
<dbReference type="Pfam" id="PF21282">
    <property type="entry name" value="APC1_3rd"/>
    <property type="match status" value="1"/>
</dbReference>
<evidence type="ECO:0000313" key="9">
    <source>
        <dbReference type="EMBL" id="KAL2039544.1"/>
    </source>
</evidence>
<comment type="caution">
    <text evidence="9">The sequence shown here is derived from an EMBL/GenBank/DDBJ whole genome shotgun (WGS) entry which is preliminary data.</text>
</comment>
<dbReference type="InterPro" id="IPR011989">
    <property type="entry name" value="ARM-like"/>
</dbReference>
<evidence type="ECO:0000256" key="2">
    <source>
        <dbReference type="ARBA" id="ARBA00022618"/>
    </source>
</evidence>
<evidence type="ECO:0008006" key="11">
    <source>
        <dbReference type="Google" id="ProtNLM"/>
    </source>
</evidence>
<keyword evidence="10" id="KW-1185">Reference proteome</keyword>
<evidence type="ECO:0000256" key="5">
    <source>
        <dbReference type="ARBA" id="ARBA00023306"/>
    </source>
</evidence>
<feature type="domain" description="Anaphase-promoting complex subunit 1 beta-sandwich" evidence="8">
    <location>
        <begin position="1812"/>
        <end position="1891"/>
    </location>
</feature>
<dbReference type="PANTHER" id="PTHR12827">
    <property type="entry name" value="MEIOTIC CHECKPOINT REGULATOR TSG24 FAMILY MEMBER"/>
    <property type="match status" value="1"/>
</dbReference>
<dbReference type="InterPro" id="IPR048971">
    <property type="entry name" value="Apc1_3rd"/>
</dbReference>
<dbReference type="Gene3D" id="1.25.10.10">
    <property type="entry name" value="Leucine-rich Repeat Variant"/>
    <property type="match status" value="2"/>
</dbReference>
<feature type="region of interest" description="Disordered" evidence="6">
    <location>
        <begin position="101"/>
        <end position="145"/>
    </location>
</feature>
<accession>A0ABR4A4A0</accession>
<feature type="compositionally biased region" description="Polar residues" evidence="6">
    <location>
        <begin position="224"/>
        <end position="259"/>
    </location>
</feature>
<name>A0ABR4A4A0_9LECA</name>
<keyword evidence="2" id="KW-0132">Cell division</keyword>
<evidence type="ECO:0000256" key="1">
    <source>
        <dbReference type="ARBA" id="ARBA00010547"/>
    </source>
</evidence>
<evidence type="ECO:0000259" key="8">
    <source>
        <dbReference type="Pfam" id="PF21282"/>
    </source>
</evidence>